<keyword evidence="2" id="KW-1185">Reference proteome</keyword>
<name>A0A4S2DT88_9CLOT</name>
<organism evidence="1 2">
    <name type="scientific">Clostridium sartagoforme</name>
    <dbReference type="NCBI Taxonomy" id="84031"/>
    <lineage>
        <taxon>Bacteria</taxon>
        <taxon>Bacillati</taxon>
        <taxon>Bacillota</taxon>
        <taxon>Clostridia</taxon>
        <taxon>Eubacteriales</taxon>
        <taxon>Clostridiaceae</taxon>
        <taxon>Clostridium</taxon>
    </lineage>
</organism>
<dbReference type="OrthoDB" id="1956952at2"/>
<sequence>MWIRTQSKKELVNVFKVEISSIIGDERNKVLVWGRFAPNSIFSSNRTLLGMYPTMDDAIAEIDEIEKCILNNPNGVYNMKINE</sequence>
<evidence type="ECO:0000313" key="2">
    <source>
        <dbReference type="Proteomes" id="UP000306888"/>
    </source>
</evidence>
<dbReference type="RefSeq" id="WP_136005318.1">
    <property type="nucleotide sequence ID" value="NZ_SRYR01000001.1"/>
</dbReference>
<proteinExistence type="predicted"/>
<dbReference type="AlphaFoldDB" id="A0A4S2DT88"/>
<protein>
    <submittedName>
        <fullName evidence="1">Uncharacterized protein</fullName>
    </submittedName>
</protein>
<accession>A0A4S2DT88</accession>
<dbReference type="EMBL" id="SRYR01000001">
    <property type="protein sequence ID" value="TGY44251.1"/>
    <property type="molecule type" value="Genomic_DNA"/>
</dbReference>
<gene>
    <name evidence="1" type="ORF">E5347_05410</name>
</gene>
<evidence type="ECO:0000313" key="1">
    <source>
        <dbReference type="EMBL" id="TGY44251.1"/>
    </source>
</evidence>
<reference evidence="1 2" key="1">
    <citation type="submission" date="2019-04" db="EMBL/GenBank/DDBJ databases">
        <title>Microbes associate with the intestines of laboratory mice.</title>
        <authorList>
            <person name="Navarre W."/>
            <person name="Wong E."/>
            <person name="Huang K."/>
            <person name="Tropini C."/>
            <person name="Ng K."/>
            <person name="Yu B."/>
        </authorList>
    </citation>
    <scope>NUCLEOTIDE SEQUENCE [LARGE SCALE GENOMIC DNA]</scope>
    <source>
        <strain evidence="1 2">NM50_B9-20</strain>
    </source>
</reference>
<dbReference type="Proteomes" id="UP000306888">
    <property type="component" value="Unassembled WGS sequence"/>
</dbReference>
<comment type="caution">
    <text evidence="1">The sequence shown here is derived from an EMBL/GenBank/DDBJ whole genome shotgun (WGS) entry which is preliminary data.</text>
</comment>